<evidence type="ECO:0000313" key="3">
    <source>
        <dbReference type="Proteomes" id="UP001597319"/>
    </source>
</evidence>
<dbReference type="Proteomes" id="UP001597319">
    <property type="component" value="Unassembled WGS sequence"/>
</dbReference>
<feature type="transmembrane region" description="Helical" evidence="1">
    <location>
        <begin position="36"/>
        <end position="55"/>
    </location>
</feature>
<dbReference type="RefSeq" id="WP_378291908.1">
    <property type="nucleotide sequence ID" value="NZ_JBHULE010000019.1"/>
</dbReference>
<keyword evidence="1" id="KW-0472">Membrane</keyword>
<reference evidence="3" key="1">
    <citation type="journal article" date="2019" name="Int. J. Syst. Evol. Microbiol.">
        <title>The Global Catalogue of Microorganisms (GCM) 10K type strain sequencing project: providing services to taxonomists for standard genome sequencing and annotation.</title>
        <authorList>
            <consortium name="The Broad Institute Genomics Platform"/>
            <consortium name="The Broad Institute Genome Sequencing Center for Infectious Disease"/>
            <person name="Wu L."/>
            <person name="Ma J."/>
        </authorList>
    </citation>
    <scope>NUCLEOTIDE SEQUENCE [LARGE SCALE GENOMIC DNA]</scope>
    <source>
        <strain evidence="3">KCTC 52274</strain>
    </source>
</reference>
<feature type="transmembrane region" description="Helical" evidence="1">
    <location>
        <begin position="6"/>
        <end position="24"/>
    </location>
</feature>
<proteinExistence type="predicted"/>
<dbReference type="EMBL" id="JBHULE010000019">
    <property type="protein sequence ID" value="MFD2562912.1"/>
    <property type="molecule type" value="Genomic_DNA"/>
</dbReference>
<accession>A0ABW5LHC9</accession>
<keyword evidence="1" id="KW-0812">Transmembrane</keyword>
<protein>
    <submittedName>
        <fullName evidence="2">Uncharacterized protein</fullName>
    </submittedName>
</protein>
<keyword evidence="3" id="KW-1185">Reference proteome</keyword>
<evidence type="ECO:0000256" key="1">
    <source>
        <dbReference type="SAM" id="Phobius"/>
    </source>
</evidence>
<sequence length="196" mass="22776">MEILLIIFLLTIVGIVLFLLFKILKWVFQKKSRMVGVLFLSVSIGAGIIINKLFFVKMEFIQSKVYPDLYIIKNPTEDKNVLQKAIKTIVLEKTKKNLNNSISDVEHSIDFYEYTKGSFFIPFNDAGTYYFIDHEEDPGGFSVEVLDMYSNYRIAEFSLQRCQEDTSSYYGKLKYYKDAKIIKTDTILNSCDKSKK</sequence>
<organism evidence="2 3">
    <name type="scientific">Aquimarina rubra</name>
    <dbReference type="NCBI Taxonomy" id="1920033"/>
    <lineage>
        <taxon>Bacteria</taxon>
        <taxon>Pseudomonadati</taxon>
        <taxon>Bacteroidota</taxon>
        <taxon>Flavobacteriia</taxon>
        <taxon>Flavobacteriales</taxon>
        <taxon>Flavobacteriaceae</taxon>
        <taxon>Aquimarina</taxon>
    </lineage>
</organism>
<name>A0ABW5LHC9_9FLAO</name>
<gene>
    <name evidence="2" type="ORF">ACFSR1_09570</name>
</gene>
<evidence type="ECO:0000313" key="2">
    <source>
        <dbReference type="EMBL" id="MFD2562912.1"/>
    </source>
</evidence>
<comment type="caution">
    <text evidence="2">The sequence shown here is derived from an EMBL/GenBank/DDBJ whole genome shotgun (WGS) entry which is preliminary data.</text>
</comment>
<keyword evidence="1" id="KW-1133">Transmembrane helix</keyword>